<evidence type="ECO:0000313" key="1">
    <source>
        <dbReference type="EMBL" id="KAF7709822.1"/>
    </source>
</evidence>
<comment type="caution">
    <text evidence="1">The sequence shown here is derived from an EMBL/GenBank/DDBJ whole genome shotgun (WGS) entry which is preliminary data.</text>
</comment>
<evidence type="ECO:0000313" key="2">
    <source>
        <dbReference type="Proteomes" id="UP000606274"/>
    </source>
</evidence>
<organism evidence="1 2">
    <name type="scientific">Silurus meridionalis</name>
    <name type="common">Southern catfish</name>
    <name type="synonym">Silurus soldatovi meridionalis</name>
    <dbReference type="NCBI Taxonomy" id="175797"/>
    <lineage>
        <taxon>Eukaryota</taxon>
        <taxon>Metazoa</taxon>
        <taxon>Chordata</taxon>
        <taxon>Craniata</taxon>
        <taxon>Vertebrata</taxon>
        <taxon>Euteleostomi</taxon>
        <taxon>Actinopterygii</taxon>
        <taxon>Neopterygii</taxon>
        <taxon>Teleostei</taxon>
        <taxon>Ostariophysi</taxon>
        <taxon>Siluriformes</taxon>
        <taxon>Siluridae</taxon>
        <taxon>Silurus</taxon>
    </lineage>
</organism>
<proteinExistence type="predicted"/>
<dbReference type="EMBL" id="JABFDY010000003">
    <property type="protein sequence ID" value="KAF7709822.1"/>
    <property type="molecule type" value="Genomic_DNA"/>
</dbReference>
<gene>
    <name evidence="1" type="ORF">HF521_016672</name>
</gene>
<dbReference type="Proteomes" id="UP000606274">
    <property type="component" value="Unassembled WGS sequence"/>
</dbReference>
<protein>
    <submittedName>
        <fullName evidence="1">Uncharacterized protein</fullName>
    </submittedName>
</protein>
<sequence length="138" mass="15212">MGGKKYKIRGIVTHKKLKMGKASPKSDFVSFQGLIKPPTPLFCKTKPKHSTPLTSIKKFQTLKTENKKVTFGLKNNKTTEFKKTDRSLLVSPVGSSRVAFDPKKMPMSGVLKSTSLSPVLTVKNKPAAKKRATAADFF</sequence>
<name>A0A8T0BR86_SILME</name>
<accession>A0A8T0BR86</accession>
<reference evidence="1" key="1">
    <citation type="submission" date="2020-08" db="EMBL/GenBank/DDBJ databases">
        <title>Chromosome-level assembly of Southern catfish (Silurus meridionalis) provides insights into visual adaptation to the nocturnal and benthic lifestyles.</title>
        <authorList>
            <person name="Zhang Y."/>
            <person name="Wang D."/>
            <person name="Peng Z."/>
        </authorList>
    </citation>
    <scope>NUCLEOTIDE SEQUENCE</scope>
    <source>
        <strain evidence="1">SWU-2019-XX</strain>
        <tissue evidence="1">Muscle</tissue>
    </source>
</reference>
<keyword evidence="2" id="KW-1185">Reference proteome</keyword>
<dbReference type="AlphaFoldDB" id="A0A8T0BR86"/>